<feature type="compositionally biased region" description="Basic residues" evidence="4">
    <location>
        <begin position="224"/>
        <end position="233"/>
    </location>
</feature>
<evidence type="ECO:0000313" key="6">
    <source>
        <dbReference type="Proteomes" id="UP001162131"/>
    </source>
</evidence>
<evidence type="ECO:0000256" key="4">
    <source>
        <dbReference type="SAM" id="MobiDB-lite"/>
    </source>
</evidence>
<evidence type="ECO:0000256" key="2">
    <source>
        <dbReference type="ARBA" id="ARBA00022980"/>
    </source>
</evidence>
<gene>
    <name evidence="5" type="ORF">BSTOLATCC_MIC45761</name>
</gene>
<feature type="compositionally biased region" description="Basic and acidic residues" evidence="4">
    <location>
        <begin position="193"/>
        <end position="223"/>
    </location>
</feature>
<organism evidence="5 6">
    <name type="scientific">Blepharisma stoltei</name>
    <dbReference type="NCBI Taxonomy" id="1481888"/>
    <lineage>
        <taxon>Eukaryota</taxon>
        <taxon>Sar</taxon>
        <taxon>Alveolata</taxon>
        <taxon>Ciliophora</taxon>
        <taxon>Postciliodesmatophora</taxon>
        <taxon>Heterotrichea</taxon>
        <taxon>Heterotrichida</taxon>
        <taxon>Blepharismidae</taxon>
        <taxon>Blepharisma</taxon>
    </lineage>
</organism>
<protein>
    <submittedName>
        <fullName evidence="5">Uncharacterized protein</fullName>
    </submittedName>
</protein>
<dbReference type="GO" id="GO:0005762">
    <property type="term" value="C:mitochondrial large ribosomal subunit"/>
    <property type="evidence" value="ECO:0007669"/>
    <property type="project" value="TreeGrafter"/>
</dbReference>
<keyword evidence="2" id="KW-0689">Ribosomal protein</keyword>
<dbReference type="PANTHER" id="PTHR13528">
    <property type="entry name" value="39S RIBOSOMAL PROTEIN L28, MITOCHONDRIAL"/>
    <property type="match status" value="1"/>
</dbReference>
<dbReference type="Gene3D" id="2.30.170.40">
    <property type="entry name" value="Ribosomal protein L28/L24"/>
    <property type="match status" value="1"/>
</dbReference>
<dbReference type="InterPro" id="IPR034704">
    <property type="entry name" value="Ribosomal_bL28/bL31-like_sf"/>
</dbReference>
<dbReference type="PANTHER" id="PTHR13528:SF2">
    <property type="entry name" value="LARGE RIBOSOMAL SUBUNIT PROTEIN BL28M"/>
    <property type="match status" value="1"/>
</dbReference>
<feature type="region of interest" description="Disordered" evidence="4">
    <location>
        <begin position="150"/>
        <end position="291"/>
    </location>
</feature>
<reference evidence="5" key="1">
    <citation type="submission" date="2021-09" db="EMBL/GenBank/DDBJ databases">
        <authorList>
            <consortium name="AG Swart"/>
            <person name="Singh M."/>
            <person name="Singh A."/>
            <person name="Seah K."/>
            <person name="Emmerich C."/>
        </authorList>
    </citation>
    <scope>NUCLEOTIDE SEQUENCE</scope>
    <source>
        <strain evidence="5">ATCC30299</strain>
    </source>
</reference>
<dbReference type="AlphaFoldDB" id="A0AAU9JTQ4"/>
<comment type="similarity">
    <text evidence="1">Belongs to the bacterial ribosomal protein bL28 family.</text>
</comment>
<proteinExistence type="inferred from homology"/>
<dbReference type="InterPro" id="IPR026569">
    <property type="entry name" value="Ribosomal_bL28"/>
</dbReference>
<comment type="caution">
    <text evidence="5">The sequence shown here is derived from an EMBL/GenBank/DDBJ whole genome shotgun (WGS) entry which is preliminary data.</text>
</comment>
<dbReference type="InterPro" id="IPR037147">
    <property type="entry name" value="Ribosomal_bL28_sf"/>
</dbReference>
<dbReference type="Pfam" id="PF00830">
    <property type="entry name" value="Ribosomal_L28"/>
    <property type="match status" value="1"/>
</dbReference>
<sequence length="291" mass="34343">MLACVFRTFSSKRSQLGLWHAKDVRSGFTYSFSHEKTKRTIKPNVFDKSLWSNILKRHLTISVSSTAWKKIKFAGGLDNYILKTDPKLVRSKFGETLKTYLQKKLEDPNWQVPYIKGSRQARKTKLDKDKFQSANMWYPIETRYVDHSEEFFDRYQPNPPPRPEIADDDREEVPDAGAQTFDIGPVRQKKKKGESELEKLIKTEMSENLKEQEEDTTVHEKSKTAKIRRVKSKGNKEVAVELSKNERKEKEYQEKRELKAKREKEREKELEKKEREQAKKARDQENKGDKQ</sequence>
<dbReference type="SUPFAM" id="SSF143800">
    <property type="entry name" value="L28p-like"/>
    <property type="match status" value="1"/>
</dbReference>
<dbReference type="GO" id="GO:0003735">
    <property type="term" value="F:structural constituent of ribosome"/>
    <property type="evidence" value="ECO:0007669"/>
    <property type="project" value="InterPro"/>
</dbReference>
<feature type="compositionally biased region" description="Basic and acidic residues" evidence="4">
    <location>
        <begin position="234"/>
        <end position="291"/>
    </location>
</feature>
<name>A0AAU9JTQ4_9CILI</name>
<keyword evidence="6" id="KW-1185">Reference proteome</keyword>
<evidence type="ECO:0000313" key="5">
    <source>
        <dbReference type="EMBL" id="CAG9328306.1"/>
    </source>
</evidence>
<keyword evidence="3" id="KW-0687">Ribonucleoprotein</keyword>
<accession>A0AAU9JTQ4</accession>
<evidence type="ECO:0000256" key="1">
    <source>
        <dbReference type="ARBA" id="ARBA00008760"/>
    </source>
</evidence>
<evidence type="ECO:0000256" key="3">
    <source>
        <dbReference type="ARBA" id="ARBA00023274"/>
    </source>
</evidence>
<dbReference type="Proteomes" id="UP001162131">
    <property type="component" value="Unassembled WGS sequence"/>
</dbReference>
<dbReference type="EMBL" id="CAJZBQ010000045">
    <property type="protein sequence ID" value="CAG9328306.1"/>
    <property type="molecule type" value="Genomic_DNA"/>
</dbReference>